<dbReference type="InterPro" id="IPR036366">
    <property type="entry name" value="PGBDSf"/>
</dbReference>
<proteinExistence type="predicted"/>
<evidence type="ECO:0000259" key="2">
    <source>
        <dbReference type="Pfam" id="PF11860"/>
    </source>
</evidence>
<dbReference type="OrthoDB" id="3078754at2"/>
<dbReference type="AlphaFoldDB" id="A0A371WYN7"/>
<keyword evidence="4" id="KW-1185">Reference proteome</keyword>
<dbReference type="Pfam" id="PF01471">
    <property type="entry name" value="PG_binding_1"/>
    <property type="match status" value="1"/>
</dbReference>
<feature type="domain" description="N-acetylmuramidase" evidence="2">
    <location>
        <begin position="22"/>
        <end position="193"/>
    </location>
</feature>
<protein>
    <submittedName>
        <fullName evidence="3">DUF3380 domain-containing protein</fullName>
    </submittedName>
</protein>
<evidence type="ECO:0000313" key="3">
    <source>
        <dbReference type="EMBL" id="RFC62093.1"/>
    </source>
</evidence>
<evidence type="ECO:0000259" key="1">
    <source>
        <dbReference type="Pfam" id="PF01471"/>
    </source>
</evidence>
<accession>A0A371WYN7</accession>
<dbReference type="Proteomes" id="UP000264310">
    <property type="component" value="Unassembled WGS sequence"/>
</dbReference>
<dbReference type="RefSeq" id="WP_116684621.1">
    <property type="nucleotide sequence ID" value="NZ_QURL01000009.1"/>
</dbReference>
<dbReference type="InterPro" id="IPR024408">
    <property type="entry name" value="Muramidase"/>
</dbReference>
<sequence>MAVDRQVIEGARRVGAESGVRPAILLAVAMVETRATPFVEIEGAALPLIRFEGHYFDRHLSEARRETARGAGLAHPRAGRIRNPATQSARWALFERAADIDREAACASVSWGLCQVMGAHAGLLGYGTAEALAREARLSIEGQFTLAARFLSRGNLAARLADGDVAGFSRRYNGPAYRSNRYDEKISAALARAEILLAEAQDGDWLARGARGAGVMRLQIALRGRGAVIETDGIFGPRTEAALSLWQGAKGLPVTGAADAATRRGLSI</sequence>
<dbReference type="EMBL" id="QURL01000009">
    <property type="protein sequence ID" value="RFC62093.1"/>
    <property type="molecule type" value="Genomic_DNA"/>
</dbReference>
<gene>
    <name evidence="3" type="ORF">DYI37_17775</name>
</gene>
<dbReference type="InterPro" id="IPR002477">
    <property type="entry name" value="Peptidoglycan-bd-like"/>
</dbReference>
<organism evidence="3 4">
    <name type="scientific">Fulvimarina endophytica</name>
    <dbReference type="NCBI Taxonomy" id="2293836"/>
    <lineage>
        <taxon>Bacteria</taxon>
        <taxon>Pseudomonadati</taxon>
        <taxon>Pseudomonadota</taxon>
        <taxon>Alphaproteobacteria</taxon>
        <taxon>Hyphomicrobiales</taxon>
        <taxon>Aurantimonadaceae</taxon>
        <taxon>Fulvimarina</taxon>
    </lineage>
</organism>
<dbReference type="Pfam" id="PF11860">
    <property type="entry name" value="Muramidase"/>
    <property type="match status" value="1"/>
</dbReference>
<name>A0A371WYN7_9HYPH</name>
<comment type="caution">
    <text evidence="3">The sequence shown here is derived from an EMBL/GenBank/DDBJ whole genome shotgun (WGS) entry which is preliminary data.</text>
</comment>
<dbReference type="SUPFAM" id="SSF47090">
    <property type="entry name" value="PGBD-like"/>
    <property type="match status" value="1"/>
</dbReference>
<feature type="domain" description="Peptidoglycan binding-like" evidence="1">
    <location>
        <begin position="211"/>
        <end position="264"/>
    </location>
</feature>
<dbReference type="InterPro" id="IPR036365">
    <property type="entry name" value="PGBD-like_sf"/>
</dbReference>
<dbReference type="Gene3D" id="1.10.101.10">
    <property type="entry name" value="PGBD-like superfamily/PGBD"/>
    <property type="match status" value="1"/>
</dbReference>
<evidence type="ECO:0000313" key="4">
    <source>
        <dbReference type="Proteomes" id="UP000264310"/>
    </source>
</evidence>
<reference evidence="3 4" key="1">
    <citation type="submission" date="2018-08" db="EMBL/GenBank/DDBJ databases">
        <title>Fulvimarina sp. 85, whole genome shotgun sequence.</title>
        <authorList>
            <person name="Tuo L."/>
        </authorList>
    </citation>
    <scope>NUCLEOTIDE SEQUENCE [LARGE SCALE GENOMIC DNA]</scope>
    <source>
        <strain evidence="3 4">85</strain>
    </source>
</reference>